<sequence length="42" mass="4694">MAIQQYQDSFSGMGQSPFSSMLDQFFNDTVASRGSCPAFRPR</sequence>
<reference evidence="1 2" key="1">
    <citation type="submission" date="2017-04" db="EMBL/GenBank/DDBJ databases">
        <authorList>
            <person name="Afonso C.L."/>
            <person name="Miller P.J."/>
            <person name="Scott M.A."/>
            <person name="Spackman E."/>
            <person name="Goraichik I."/>
            <person name="Dimitrov K.M."/>
            <person name="Suarez D.L."/>
            <person name="Swayne D.E."/>
        </authorList>
    </citation>
    <scope>NUCLEOTIDE SEQUENCE [LARGE SCALE GENOMIC DNA]</scope>
    <source>
        <strain evidence="1 2">DSM 11622</strain>
    </source>
</reference>
<dbReference type="Proteomes" id="UP000192266">
    <property type="component" value="Unassembled WGS sequence"/>
</dbReference>
<name>A0A1W1UTP5_9BACT</name>
<protein>
    <submittedName>
        <fullName evidence="1">Uncharacterized protein</fullName>
    </submittedName>
</protein>
<accession>A0A1W1UTP5</accession>
<organism evidence="1 2">
    <name type="scientific">Hymenobacter roseosalivarius DSM 11622</name>
    <dbReference type="NCBI Taxonomy" id="645990"/>
    <lineage>
        <taxon>Bacteria</taxon>
        <taxon>Pseudomonadati</taxon>
        <taxon>Bacteroidota</taxon>
        <taxon>Cytophagia</taxon>
        <taxon>Cytophagales</taxon>
        <taxon>Hymenobacteraceae</taxon>
        <taxon>Hymenobacter</taxon>
    </lineage>
</organism>
<proteinExistence type="predicted"/>
<dbReference type="STRING" id="645990.SAMN00120144_0818"/>
<dbReference type="AlphaFoldDB" id="A0A1W1UTP5"/>
<keyword evidence="2" id="KW-1185">Reference proteome</keyword>
<gene>
    <name evidence="1" type="ORF">SAMN00120144_0818</name>
</gene>
<evidence type="ECO:0000313" key="2">
    <source>
        <dbReference type="Proteomes" id="UP000192266"/>
    </source>
</evidence>
<evidence type="ECO:0000313" key="1">
    <source>
        <dbReference type="EMBL" id="SMB84171.1"/>
    </source>
</evidence>
<dbReference type="EMBL" id="FWWW01000039">
    <property type="protein sequence ID" value="SMB84171.1"/>
    <property type="molecule type" value="Genomic_DNA"/>
</dbReference>